<dbReference type="UniPathway" id="UPA00049">
    <property type="reaction ID" value="UER00059"/>
</dbReference>
<keyword evidence="5 8" id="KW-0028">Amino-acid biosynthesis</keyword>
<organism evidence="10 11">
    <name type="scientific">Anaeromicropila populeti</name>
    <dbReference type="NCBI Taxonomy" id="37658"/>
    <lineage>
        <taxon>Bacteria</taxon>
        <taxon>Bacillati</taxon>
        <taxon>Bacillota</taxon>
        <taxon>Clostridia</taxon>
        <taxon>Lachnospirales</taxon>
        <taxon>Lachnospiraceae</taxon>
        <taxon>Anaeromicropila</taxon>
    </lineage>
</organism>
<dbReference type="GO" id="GO:0003984">
    <property type="term" value="F:acetolactate synthase activity"/>
    <property type="evidence" value="ECO:0007669"/>
    <property type="project" value="UniProtKB-UniRule"/>
</dbReference>
<evidence type="ECO:0000256" key="7">
    <source>
        <dbReference type="ARBA" id="ARBA00048670"/>
    </source>
</evidence>
<comment type="subunit">
    <text evidence="4 8">Dimer of large and small chains.</text>
</comment>
<evidence type="ECO:0000259" key="9">
    <source>
        <dbReference type="PROSITE" id="PS51671"/>
    </source>
</evidence>
<comment type="function">
    <text evidence="8">Catalyzes the conversion of 2 pyruvate molecules into acetolactate in the first common step of the biosynthetic pathway of the branched-amino acids such as leucine, isoleucine, and valine.</text>
</comment>
<comment type="pathway">
    <text evidence="1 8">Amino-acid biosynthesis; L-isoleucine biosynthesis; L-isoleucine from 2-oxobutanoate: step 1/4.</text>
</comment>
<keyword evidence="8" id="KW-0808">Transferase</keyword>
<dbReference type="InterPro" id="IPR002912">
    <property type="entry name" value="ACT_dom"/>
</dbReference>
<keyword evidence="6 8" id="KW-0100">Branched-chain amino acid biosynthesis</keyword>
<dbReference type="InterPro" id="IPR019455">
    <property type="entry name" value="Acetolactate_synth_ssu_C"/>
</dbReference>
<comment type="similarity">
    <text evidence="3 8">Belongs to the acetolactate synthase small subunit family.</text>
</comment>
<dbReference type="GO" id="GO:0009099">
    <property type="term" value="P:L-valine biosynthetic process"/>
    <property type="evidence" value="ECO:0007669"/>
    <property type="project" value="UniProtKB-UniRule"/>
</dbReference>
<dbReference type="Pfam" id="PF10369">
    <property type="entry name" value="ALS_ss_C"/>
    <property type="match status" value="1"/>
</dbReference>
<dbReference type="Pfam" id="PF22629">
    <property type="entry name" value="ACT_AHAS_ss"/>
    <property type="match status" value="1"/>
</dbReference>
<evidence type="ECO:0000256" key="6">
    <source>
        <dbReference type="ARBA" id="ARBA00023304"/>
    </source>
</evidence>
<dbReference type="InterPro" id="IPR039557">
    <property type="entry name" value="AHAS_ACT"/>
</dbReference>
<dbReference type="GO" id="GO:0009097">
    <property type="term" value="P:isoleucine biosynthetic process"/>
    <property type="evidence" value="ECO:0007669"/>
    <property type="project" value="UniProtKB-UniRule"/>
</dbReference>
<protein>
    <recommendedName>
        <fullName evidence="8">Acetolactate synthase small subunit</fullName>
        <shortName evidence="8">AHAS</shortName>
        <shortName evidence="8">ALS</shortName>
        <ecNumber evidence="8">2.2.1.6</ecNumber>
    </recommendedName>
    <alternativeName>
        <fullName evidence="8">Acetohydroxy-acid synthase small subunit</fullName>
    </alternativeName>
</protein>
<evidence type="ECO:0000256" key="2">
    <source>
        <dbReference type="ARBA" id="ARBA00005025"/>
    </source>
</evidence>
<reference evidence="10 11" key="1">
    <citation type="submission" date="2016-10" db="EMBL/GenBank/DDBJ databases">
        <authorList>
            <person name="de Groot N.N."/>
        </authorList>
    </citation>
    <scope>NUCLEOTIDE SEQUENCE [LARGE SCALE GENOMIC DNA]</scope>
    <source>
        <strain evidence="10 11">743A</strain>
    </source>
</reference>
<dbReference type="SUPFAM" id="SSF55021">
    <property type="entry name" value="ACT-like"/>
    <property type="match status" value="2"/>
</dbReference>
<evidence type="ECO:0000313" key="10">
    <source>
        <dbReference type="EMBL" id="SFR72833.1"/>
    </source>
</evidence>
<dbReference type="Proteomes" id="UP000199659">
    <property type="component" value="Unassembled WGS sequence"/>
</dbReference>
<sequence length="166" mass="18902">MKKRRWLSLFVENDIGVLARISGLFSSKSYNIETLTVGTTEDPSISRMTISVISDENTIELIKKQLNRCVEVIKVMDFTETPIHVKEILFIKIKNCSKEDKIEIFRIAQAFKLGVTDYGTDSVLIECVNTENRNNDIIRLFQENFLKIEVVRGGNVAIEAISLSDQ</sequence>
<evidence type="ECO:0000256" key="1">
    <source>
        <dbReference type="ARBA" id="ARBA00004974"/>
    </source>
</evidence>
<dbReference type="EMBL" id="FOYZ01000004">
    <property type="protein sequence ID" value="SFR72833.1"/>
    <property type="molecule type" value="Genomic_DNA"/>
</dbReference>
<evidence type="ECO:0000256" key="3">
    <source>
        <dbReference type="ARBA" id="ARBA00006341"/>
    </source>
</evidence>
<dbReference type="InterPro" id="IPR054480">
    <property type="entry name" value="AHAS_small-like_ACT"/>
</dbReference>
<dbReference type="PROSITE" id="PS51671">
    <property type="entry name" value="ACT"/>
    <property type="match status" value="1"/>
</dbReference>
<proteinExistence type="inferred from homology"/>
<dbReference type="STRING" id="37658.SAMN05661086_01353"/>
<dbReference type="CDD" id="cd04878">
    <property type="entry name" value="ACT_AHAS"/>
    <property type="match status" value="1"/>
</dbReference>
<dbReference type="OrthoDB" id="9787365at2"/>
<dbReference type="InterPro" id="IPR027271">
    <property type="entry name" value="Acetolactate_synth/TF_NikR_C"/>
</dbReference>
<gene>
    <name evidence="10" type="ORF">SAMN05661086_01353</name>
</gene>
<dbReference type="PANTHER" id="PTHR30239:SF0">
    <property type="entry name" value="ACETOLACTATE SYNTHASE SMALL SUBUNIT 1, CHLOROPLASTIC"/>
    <property type="match status" value="1"/>
</dbReference>
<evidence type="ECO:0000256" key="8">
    <source>
        <dbReference type="RuleBase" id="RU368092"/>
    </source>
</evidence>
<comment type="pathway">
    <text evidence="2 8">Amino-acid biosynthesis; L-valine biosynthesis; L-valine from pyruvate: step 1/4.</text>
</comment>
<comment type="catalytic activity">
    <reaction evidence="7 8">
        <text>2 pyruvate + H(+) = (2S)-2-acetolactate + CO2</text>
        <dbReference type="Rhea" id="RHEA:25249"/>
        <dbReference type="ChEBI" id="CHEBI:15361"/>
        <dbReference type="ChEBI" id="CHEBI:15378"/>
        <dbReference type="ChEBI" id="CHEBI:16526"/>
        <dbReference type="ChEBI" id="CHEBI:58476"/>
        <dbReference type="EC" id="2.2.1.6"/>
    </reaction>
</comment>
<dbReference type="AlphaFoldDB" id="A0A1I6J1J8"/>
<evidence type="ECO:0000313" key="11">
    <source>
        <dbReference type="Proteomes" id="UP000199659"/>
    </source>
</evidence>
<dbReference type="RefSeq" id="WP_092559929.1">
    <property type="nucleotide sequence ID" value="NZ_FOYZ01000004.1"/>
</dbReference>
<dbReference type="GO" id="GO:1990610">
    <property type="term" value="F:acetolactate synthase regulator activity"/>
    <property type="evidence" value="ECO:0007669"/>
    <property type="project" value="UniProtKB-UniRule"/>
</dbReference>
<dbReference type="GO" id="GO:0005829">
    <property type="term" value="C:cytosol"/>
    <property type="evidence" value="ECO:0007669"/>
    <property type="project" value="TreeGrafter"/>
</dbReference>
<feature type="domain" description="ACT" evidence="9">
    <location>
        <begin position="6"/>
        <end position="80"/>
    </location>
</feature>
<dbReference type="InterPro" id="IPR045865">
    <property type="entry name" value="ACT-like_dom_sf"/>
</dbReference>
<dbReference type="InterPro" id="IPR004789">
    <property type="entry name" value="Acetalactate_synth_ssu"/>
</dbReference>
<name>A0A1I6J1J8_9FIRM</name>
<keyword evidence="11" id="KW-1185">Reference proteome</keyword>
<evidence type="ECO:0000256" key="4">
    <source>
        <dbReference type="ARBA" id="ARBA00011744"/>
    </source>
</evidence>
<dbReference type="Gene3D" id="3.30.70.1150">
    <property type="entry name" value="ACT-like. Chain A, domain 2"/>
    <property type="match status" value="1"/>
</dbReference>
<accession>A0A1I6J1J8</accession>
<evidence type="ECO:0000256" key="5">
    <source>
        <dbReference type="ARBA" id="ARBA00022605"/>
    </source>
</evidence>
<dbReference type="UniPathway" id="UPA00047">
    <property type="reaction ID" value="UER00055"/>
</dbReference>
<dbReference type="NCBIfam" id="TIGR00119">
    <property type="entry name" value="acolac_sm"/>
    <property type="match status" value="1"/>
</dbReference>
<dbReference type="FunFam" id="3.30.70.260:FF:000001">
    <property type="entry name" value="Acetolactate synthase, small subunit"/>
    <property type="match status" value="1"/>
</dbReference>
<dbReference type="NCBIfam" id="NF008864">
    <property type="entry name" value="PRK11895.1"/>
    <property type="match status" value="1"/>
</dbReference>
<dbReference type="EC" id="2.2.1.6" evidence="8"/>
<dbReference type="PANTHER" id="PTHR30239">
    <property type="entry name" value="ACETOLACTATE SYNTHASE SMALL SUBUNIT"/>
    <property type="match status" value="1"/>
</dbReference>
<dbReference type="Gene3D" id="3.30.70.260">
    <property type="match status" value="1"/>
</dbReference>